<dbReference type="SUPFAM" id="SSF56935">
    <property type="entry name" value="Porins"/>
    <property type="match status" value="1"/>
</dbReference>
<protein>
    <submittedName>
        <fullName evidence="2">Alginate export family protein</fullName>
    </submittedName>
</protein>
<proteinExistence type="predicted"/>
<dbReference type="InterPro" id="IPR025388">
    <property type="entry name" value="Alginate_export_dom"/>
</dbReference>
<comment type="caution">
    <text evidence="2">The sequence shown here is derived from an EMBL/GenBank/DDBJ whole genome shotgun (WGS) entry which is preliminary data.</text>
</comment>
<sequence length="437" mass="48423">MIERCQPLWGSAVCSARTLLVALCIVTTTIEPSHAQDQNWSLEVSGELRERFESANNPVFGLSAPVQNDYLLHRASVSGELRRGDDFRAVAKIVSGLTSSWSGSPPPTQEDSLDALEAYVDQSLSLARGQLALRIGRQEMALGAARLVSVRESPNVRRAFDGVSASWTDGEQQRATAFFLRPVWPEEGIFDDRSSQAERFWGLYATWLPSPERLGIDTYYLGLDRANAVFAQGLARELRHTIGARAFGMRAGWDWNIEAAWQWGSFGAANIRAWTVSIDAGFEFAALPFTPRVGLKADAISGDRNPHDRELGTFNPLFPKLPYFSEANLATPANLLDIQPSLSLSLTDRLSATLSWNRLWKHENADAFYAPLLTPVTGTSRSRSRDIGSQTSMLVSWQATRQLDLGATYVAFEPHNVIRQADGRAGSFLAAWIRWTF</sequence>
<dbReference type="EMBL" id="BLJN01000001">
    <property type="protein sequence ID" value="GFE79435.1"/>
    <property type="molecule type" value="Genomic_DNA"/>
</dbReference>
<dbReference type="Pfam" id="PF13372">
    <property type="entry name" value="Alginate_exp"/>
    <property type="match status" value="1"/>
</dbReference>
<reference evidence="3" key="1">
    <citation type="submission" date="2020-01" db="EMBL/GenBank/DDBJ databases">
        <title>'Steroidobacter agaridevorans' sp. nov., agar-degrading bacteria isolated from rhizosphere soils.</title>
        <authorList>
            <person name="Ikenaga M."/>
            <person name="Kataoka M."/>
            <person name="Murouchi A."/>
            <person name="Katsuragi S."/>
            <person name="Sakai M."/>
        </authorList>
    </citation>
    <scope>NUCLEOTIDE SEQUENCE [LARGE SCALE GENOMIC DNA]</scope>
    <source>
        <strain evidence="3">YU21-B</strain>
    </source>
</reference>
<evidence type="ECO:0000313" key="2">
    <source>
        <dbReference type="EMBL" id="GFE79435.1"/>
    </source>
</evidence>
<evidence type="ECO:0000259" key="1">
    <source>
        <dbReference type="Pfam" id="PF13372"/>
    </source>
</evidence>
<gene>
    <name evidence="2" type="ORF">GCM10011487_14350</name>
</gene>
<feature type="domain" description="Alginate export" evidence="1">
    <location>
        <begin position="42"/>
        <end position="428"/>
    </location>
</feature>
<accession>A0A829Y8T6</accession>
<dbReference type="RefSeq" id="WP_161811103.1">
    <property type="nucleotide sequence ID" value="NZ_BLJN01000001.1"/>
</dbReference>
<dbReference type="AlphaFoldDB" id="A0A829Y8T6"/>
<dbReference type="InterPro" id="IPR053728">
    <property type="entry name" value="Alginate_Permeability_Chnl"/>
</dbReference>
<keyword evidence="3" id="KW-1185">Reference proteome</keyword>
<dbReference type="Gene3D" id="2.40.160.100">
    <property type="match status" value="1"/>
</dbReference>
<organism evidence="2 3">
    <name type="scientific">Steroidobacter agaridevorans</name>
    <dbReference type="NCBI Taxonomy" id="2695856"/>
    <lineage>
        <taxon>Bacteria</taxon>
        <taxon>Pseudomonadati</taxon>
        <taxon>Pseudomonadota</taxon>
        <taxon>Gammaproteobacteria</taxon>
        <taxon>Steroidobacterales</taxon>
        <taxon>Steroidobacteraceae</taxon>
        <taxon>Steroidobacter</taxon>
    </lineage>
</organism>
<evidence type="ECO:0000313" key="3">
    <source>
        <dbReference type="Proteomes" id="UP000445000"/>
    </source>
</evidence>
<name>A0A829Y8T6_9GAMM</name>
<dbReference type="Proteomes" id="UP000445000">
    <property type="component" value="Unassembled WGS sequence"/>
</dbReference>